<evidence type="ECO:0000256" key="1">
    <source>
        <dbReference type="ARBA" id="ARBA00008791"/>
    </source>
</evidence>
<dbReference type="PANTHER" id="PTHR46553:SF3">
    <property type="entry name" value="ADENINE NUCLEOTIDE ALPHA HYDROLASES-LIKE SUPERFAMILY PROTEIN"/>
    <property type="match status" value="1"/>
</dbReference>
<comment type="caution">
    <text evidence="3">The sequence shown here is derived from an EMBL/GenBank/DDBJ whole genome shotgun (WGS) entry which is preliminary data.</text>
</comment>
<evidence type="ECO:0000259" key="2">
    <source>
        <dbReference type="Pfam" id="PF00582"/>
    </source>
</evidence>
<dbReference type="RefSeq" id="WP_105867156.1">
    <property type="nucleotide sequence ID" value="NZ_PVLV01000034.1"/>
</dbReference>
<keyword evidence="4" id="KW-1185">Reference proteome</keyword>
<dbReference type="Proteomes" id="UP000239322">
    <property type="component" value="Unassembled WGS sequence"/>
</dbReference>
<dbReference type="InterPro" id="IPR006015">
    <property type="entry name" value="Universal_stress_UspA"/>
</dbReference>
<proteinExistence type="inferred from homology"/>
<dbReference type="PANTHER" id="PTHR46553">
    <property type="entry name" value="ADENINE NUCLEOTIDE ALPHA HYDROLASES-LIKE SUPERFAMILY PROTEIN"/>
    <property type="match status" value="1"/>
</dbReference>
<dbReference type="EMBL" id="PVLV01000034">
    <property type="protein sequence ID" value="PRH80758.1"/>
    <property type="molecule type" value="Genomic_DNA"/>
</dbReference>
<evidence type="ECO:0000313" key="4">
    <source>
        <dbReference type="Proteomes" id="UP000239322"/>
    </source>
</evidence>
<dbReference type="Pfam" id="PF00582">
    <property type="entry name" value="Usp"/>
    <property type="match status" value="2"/>
</dbReference>
<gene>
    <name evidence="3" type="ORF">C6N75_02370</name>
</gene>
<dbReference type="InterPro" id="IPR006016">
    <property type="entry name" value="UspA"/>
</dbReference>
<evidence type="ECO:0000313" key="3">
    <source>
        <dbReference type="EMBL" id="PRH80758.1"/>
    </source>
</evidence>
<organism evidence="3 4">
    <name type="scientific">Streptomyces solincola</name>
    <dbReference type="NCBI Taxonomy" id="2100817"/>
    <lineage>
        <taxon>Bacteria</taxon>
        <taxon>Bacillati</taxon>
        <taxon>Actinomycetota</taxon>
        <taxon>Actinomycetes</taxon>
        <taxon>Kitasatosporales</taxon>
        <taxon>Streptomycetaceae</taxon>
        <taxon>Streptomyces</taxon>
    </lineage>
</organism>
<dbReference type="AlphaFoldDB" id="A0A2S9Q298"/>
<protein>
    <submittedName>
        <fullName evidence="3">Universal stress protein</fullName>
    </submittedName>
</protein>
<dbReference type="SUPFAM" id="SSF52402">
    <property type="entry name" value="Adenine nucleotide alpha hydrolases-like"/>
    <property type="match status" value="2"/>
</dbReference>
<comment type="similarity">
    <text evidence="1">Belongs to the universal stress protein A family.</text>
</comment>
<reference evidence="3 4" key="1">
    <citation type="submission" date="2018-03" db="EMBL/GenBank/DDBJ databases">
        <title>Novel Streptomyces sp. from soil.</title>
        <authorList>
            <person name="Tan G.Y.A."/>
            <person name="Lee Z.Y."/>
        </authorList>
    </citation>
    <scope>NUCLEOTIDE SEQUENCE [LARGE SCALE GENOMIC DNA]</scope>
    <source>
        <strain evidence="3 4">ST5x</strain>
    </source>
</reference>
<dbReference type="CDD" id="cd00293">
    <property type="entry name" value="USP-like"/>
    <property type="match status" value="1"/>
</dbReference>
<dbReference type="OrthoDB" id="3871731at2"/>
<dbReference type="Gene3D" id="3.40.50.620">
    <property type="entry name" value="HUPs"/>
    <property type="match status" value="2"/>
</dbReference>
<dbReference type="InterPro" id="IPR014729">
    <property type="entry name" value="Rossmann-like_a/b/a_fold"/>
</dbReference>
<sequence length="282" mass="29322">MARAVVVGVDGSADSLRAVDWAAETAGCLGRPLHVVHAVSGHSPHAYREADEADRLLRVAEARARAGRTADEVTTATVYSDPDTALLNAAGDAFTLVVGARGNGDMKELLVGSVGLAVAARAPCPVVVVRDTSMATAIRGARLLLGVEDTSAGGGAVRFAFALAGACGGVIDAVSAWHRTPRTKISAVLDLPRHPELAAQHAEEDLRAALAEERTRHAAVEVHTRVAEGPARDVLLKASETADLLVVGAEARPSRTGLYLGRVNHALLHHVRCPVAIVPGDR</sequence>
<feature type="domain" description="UspA" evidence="2">
    <location>
        <begin position="1"/>
        <end position="130"/>
    </location>
</feature>
<dbReference type="PRINTS" id="PR01438">
    <property type="entry name" value="UNVRSLSTRESS"/>
</dbReference>
<feature type="domain" description="UspA" evidence="2">
    <location>
        <begin position="142"/>
        <end position="279"/>
    </location>
</feature>
<name>A0A2S9Q298_9ACTN</name>
<accession>A0A2S9Q298</accession>